<organism evidence="4">
    <name type="scientific">Gongylonema pulchrum</name>
    <dbReference type="NCBI Taxonomy" id="637853"/>
    <lineage>
        <taxon>Eukaryota</taxon>
        <taxon>Metazoa</taxon>
        <taxon>Ecdysozoa</taxon>
        <taxon>Nematoda</taxon>
        <taxon>Chromadorea</taxon>
        <taxon>Rhabditida</taxon>
        <taxon>Spirurina</taxon>
        <taxon>Spiruromorpha</taxon>
        <taxon>Spiruroidea</taxon>
        <taxon>Gongylonematidae</taxon>
        <taxon>Gongylonema</taxon>
    </lineage>
</organism>
<gene>
    <name evidence="2" type="ORF">GPUH_LOCUS3413</name>
</gene>
<reference evidence="2 3" key="2">
    <citation type="submission" date="2018-11" db="EMBL/GenBank/DDBJ databases">
        <authorList>
            <consortium name="Pathogen Informatics"/>
        </authorList>
    </citation>
    <scope>NUCLEOTIDE SEQUENCE [LARGE SCALE GENOMIC DNA]</scope>
</reference>
<dbReference type="WBParaSite" id="GPUH_0000341901-mRNA-1">
    <property type="protein sequence ID" value="GPUH_0000341901-mRNA-1"/>
    <property type="gene ID" value="GPUH_0000341901"/>
</dbReference>
<accession>A0A183D3X2</accession>
<dbReference type="EMBL" id="UYRT01005837">
    <property type="protein sequence ID" value="VDK39463.1"/>
    <property type="molecule type" value="Genomic_DNA"/>
</dbReference>
<name>A0A183D3X2_9BILA</name>
<evidence type="ECO:0000313" key="4">
    <source>
        <dbReference type="WBParaSite" id="GPUH_0000341901-mRNA-1"/>
    </source>
</evidence>
<evidence type="ECO:0000313" key="2">
    <source>
        <dbReference type="EMBL" id="VDK39463.1"/>
    </source>
</evidence>
<evidence type="ECO:0000256" key="1">
    <source>
        <dbReference type="SAM" id="MobiDB-lite"/>
    </source>
</evidence>
<dbReference type="AlphaFoldDB" id="A0A183D3X2"/>
<evidence type="ECO:0000313" key="3">
    <source>
        <dbReference type="Proteomes" id="UP000271098"/>
    </source>
</evidence>
<keyword evidence="3" id="KW-1185">Reference proteome</keyword>
<reference evidence="4" key="1">
    <citation type="submission" date="2016-06" db="UniProtKB">
        <authorList>
            <consortium name="WormBaseParasite"/>
        </authorList>
    </citation>
    <scope>IDENTIFICATION</scope>
</reference>
<sequence length="82" mass="8993">MAAAPSRGRTRPMDRSTTSSGGEKKTFVFGSSTPRDLSYMDSVPATLRAYDSKVKPAPRAKNETLAHYMRQARSVTRNQSGL</sequence>
<dbReference type="OrthoDB" id="5869075at2759"/>
<feature type="region of interest" description="Disordered" evidence="1">
    <location>
        <begin position="1"/>
        <end position="35"/>
    </location>
</feature>
<dbReference type="Proteomes" id="UP000271098">
    <property type="component" value="Unassembled WGS sequence"/>
</dbReference>
<protein>
    <submittedName>
        <fullName evidence="4">UL3.5</fullName>
    </submittedName>
</protein>
<proteinExistence type="predicted"/>